<dbReference type="InterPro" id="IPR058058">
    <property type="entry name" value="CBU_0592-like"/>
</dbReference>
<feature type="transmembrane region" description="Helical" evidence="1">
    <location>
        <begin position="40"/>
        <end position="58"/>
    </location>
</feature>
<evidence type="ECO:0000259" key="2">
    <source>
        <dbReference type="Pfam" id="PF26604"/>
    </source>
</evidence>
<proteinExistence type="predicted"/>
<evidence type="ECO:0000313" key="3">
    <source>
        <dbReference type="EMBL" id="MBT1711693.1"/>
    </source>
</evidence>
<gene>
    <name evidence="3" type="ORF">KK062_25855</name>
</gene>
<name>A0AAP2E403_9BACT</name>
<feature type="transmembrane region" description="Helical" evidence="1">
    <location>
        <begin position="12"/>
        <end position="33"/>
    </location>
</feature>
<evidence type="ECO:0000256" key="1">
    <source>
        <dbReference type="SAM" id="Phobius"/>
    </source>
</evidence>
<keyword evidence="1" id="KW-0812">Transmembrane</keyword>
<sequence length="92" mass="10143">MNETLSFSTGEIIGWTGVLAYVTAYALLSLGWMRAEGVPYHLLNALGGLCLVIVSYTLMDMPNLVVNALWIVIAAASLLRIYIVRKKSQRQV</sequence>
<evidence type="ECO:0000313" key="4">
    <source>
        <dbReference type="Proteomes" id="UP001319080"/>
    </source>
</evidence>
<protein>
    <recommendedName>
        <fullName evidence="2">CBU-0592-like domain-containing protein</fullName>
    </recommendedName>
</protein>
<dbReference type="NCBIfam" id="NF047864">
    <property type="entry name" value="CBU_0592_membra"/>
    <property type="match status" value="1"/>
</dbReference>
<reference evidence="3 4" key="1">
    <citation type="submission" date="2021-05" db="EMBL/GenBank/DDBJ databases">
        <title>A Polyphasic approach of four new species of the genus Ohtaekwangia: Ohtaekwangia histidinii sp. nov., Ohtaekwangia cretensis sp. nov., Ohtaekwangia indiensis sp. nov., Ohtaekwangia reichenbachii sp. nov. from diverse environment.</title>
        <authorList>
            <person name="Octaviana S."/>
        </authorList>
    </citation>
    <scope>NUCLEOTIDE SEQUENCE [LARGE SCALE GENOMIC DNA]</scope>
    <source>
        <strain evidence="3 4">PWU5</strain>
    </source>
</reference>
<keyword evidence="4" id="KW-1185">Reference proteome</keyword>
<keyword evidence="1" id="KW-0472">Membrane</keyword>
<feature type="transmembrane region" description="Helical" evidence="1">
    <location>
        <begin position="64"/>
        <end position="83"/>
    </location>
</feature>
<feature type="domain" description="CBU-0592-like" evidence="2">
    <location>
        <begin position="11"/>
        <end position="83"/>
    </location>
</feature>
<keyword evidence="1" id="KW-1133">Transmembrane helix</keyword>
<comment type="caution">
    <text evidence="3">The sequence shown here is derived from an EMBL/GenBank/DDBJ whole genome shotgun (WGS) entry which is preliminary data.</text>
</comment>
<dbReference type="AlphaFoldDB" id="A0AAP2E403"/>
<organism evidence="3 4">
    <name type="scientific">Dawidia cretensis</name>
    <dbReference type="NCBI Taxonomy" id="2782350"/>
    <lineage>
        <taxon>Bacteria</taxon>
        <taxon>Pseudomonadati</taxon>
        <taxon>Bacteroidota</taxon>
        <taxon>Cytophagia</taxon>
        <taxon>Cytophagales</taxon>
        <taxon>Chryseotaleaceae</taxon>
        <taxon>Dawidia</taxon>
    </lineage>
</organism>
<dbReference type="Pfam" id="PF26604">
    <property type="entry name" value="CBU_0592"/>
    <property type="match status" value="1"/>
</dbReference>
<dbReference type="RefSeq" id="WP_254087263.1">
    <property type="nucleotide sequence ID" value="NZ_JAHESE010000039.1"/>
</dbReference>
<accession>A0AAP2E403</accession>
<dbReference type="EMBL" id="JAHESE010000039">
    <property type="protein sequence ID" value="MBT1711693.1"/>
    <property type="molecule type" value="Genomic_DNA"/>
</dbReference>
<dbReference type="Proteomes" id="UP001319080">
    <property type="component" value="Unassembled WGS sequence"/>
</dbReference>